<dbReference type="InterPro" id="IPR007842">
    <property type="entry name" value="HEPN_dom"/>
</dbReference>
<feature type="domain" description="HEPN" evidence="1">
    <location>
        <begin position="29"/>
        <end position="63"/>
    </location>
</feature>
<reference evidence="2" key="1">
    <citation type="submission" date="2018-09" db="EMBL/GenBank/DDBJ databases">
        <title>Murine metabolic-syndrome-specific gut microbial biobank.</title>
        <authorList>
            <person name="Liu C."/>
        </authorList>
    </citation>
    <scope>NUCLEOTIDE SEQUENCE</scope>
    <source>
        <strain evidence="2">D42-62</strain>
    </source>
</reference>
<sequence>MCDVRLFKSAYMDYQVARTIYQTQHNDEMFFNSAAYHLQQSVEKIIKGVLECVGVTVPNTHRIPSESKRCLRMFQAE</sequence>
<dbReference type="SUPFAM" id="SSF81593">
    <property type="entry name" value="Nucleotidyltransferase substrate binding subunit/domain"/>
    <property type="match status" value="1"/>
</dbReference>
<dbReference type="AlphaFoldDB" id="A0A9X5BDP4"/>
<dbReference type="Gene3D" id="1.20.120.330">
    <property type="entry name" value="Nucleotidyltransferases domain 2"/>
    <property type="match status" value="1"/>
</dbReference>
<dbReference type="EMBL" id="QZDT01000003">
    <property type="protein sequence ID" value="NBJ91772.1"/>
    <property type="molecule type" value="Genomic_DNA"/>
</dbReference>
<name>A0A9X5BDP4_9FIRM</name>
<gene>
    <name evidence="2" type="ORF">D5281_03985</name>
</gene>
<protein>
    <submittedName>
        <fullName evidence="2">HEPN domain-containing protein</fullName>
    </submittedName>
</protein>
<dbReference type="Pfam" id="PF05168">
    <property type="entry name" value="HEPN"/>
    <property type="match status" value="1"/>
</dbReference>
<keyword evidence="3" id="KW-1185">Reference proteome</keyword>
<dbReference type="OrthoDB" id="9808176at2"/>
<evidence type="ECO:0000259" key="1">
    <source>
        <dbReference type="Pfam" id="PF05168"/>
    </source>
</evidence>
<accession>A0A9X5BDP4</accession>
<dbReference type="Proteomes" id="UP001154420">
    <property type="component" value="Unassembled WGS sequence"/>
</dbReference>
<comment type="caution">
    <text evidence="2">The sequence shown here is derived from an EMBL/GenBank/DDBJ whole genome shotgun (WGS) entry which is preliminary data.</text>
</comment>
<dbReference type="RefSeq" id="WP_160558842.1">
    <property type="nucleotide sequence ID" value="NZ_QZDT01000003.1"/>
</dbReference>
<organism evidence="2 3">
    <name type="scientific">Parablautia muri</name>
    <dbReference type="NCBI Taxonomy" id="2320879"/>
    <lineage>
        <taxon>Bacteria</taxon>
        <taxon>Bacillati</taxon>
        <taxon>Bacillota</taxon>
        <taxon>Clostridia</taxon>
        <taxon>Lachnospirales</taxon>
        <taxon>Lachnospiraceae</taxon>
        <taxon>Parablautia</taxon>
    </lineage>
</organism>
<proteinExistence type="predicted"/>
<evidence type="ECO:0000313" key="2">
    <source>
        <dbReference type="EMBL" id="NBJ91772.1"/>
    </source>
</evidence>
<evidence type="ECO:0000313" key="3">
    <source>
        <dbReference type="Proteomes" id="UP001154420"/>
    </source>
</evidence>